<evidence type="ECO:0000313" key="3">
    <source>
        <dbReference type="EMBL" id="EXJ69386.1"/>
    </source>
</evidence>
<proteinExistence type="predicted"/>
<keyword evidence="2" id="KW-1133">Transmembrane helix</keyword>
<feature type="region of interest" description="Disordered" evidence="1">
    <location>
        <begin position="543"/>
        <end position="614"/>
    </location>
</feature>
<feature type="compositionally biased region" description="Polar residues" evidence="1">
    <location>
        <begin position="558"/>
        <end position="584"/>
    </location>
</feature>
<feature type="region of interest" description="Disordered" evidence="1">
    <location>
        <begin position="121"/>
        <end position="161"/>
    </location>
</feature>
<evidence type="ECO:0000256" key="1">
    <source>
        <dbReference type="SAM" id="MobiDB-lite"/>
    </source>
</evidence>
<organism evidence="3 4">
    <name type="scientific">Cladophialophora psammophila CBS 110553</name>
    <dbReference type="NCBI Taxonomy" id="1182543"/>
    <lineage>
        <taxon>Eukaryota</taxon>
        <taxon>Fungi</taxon>
        <taxon>Dikarya</taxon>
        <taxon>Ascomycota</taxon>
        <taxon>Pezizomycotina</taxon>
        <taxon>Eurotiomycetes</taxon>
        <taxon>Chaetothyriomycetidae</taxon>
        <taxon>Chaetothyriales</taxon>
        <taxon>Herpotrichiellaceae</taxon>
        <taxon>Cladophialophora</taxon>
    </lineage>
</organism>
<protein>
    <submittedName>
        <fullName evidence="3">Uncharacterized protein</fullName>
    </submittedName>
</protein>
<sequence>MENLPATIGNPTSTEDVSTIVMATDTPTWIIATPAAAPTTPGDSPSAADAPSSTVMGQTTSMSTGPDGASGAVAVPEQATSRPSLTTPQIAGIAIGGAALAVVVFGLLLLLFWIRKRRRQRRRSQRRSRLVEPSSPTNHQTPDKKPPVTFENVGTSLTVPDTQSRTQGRFYAPQQPTEEKRRSFWRKSIRPEEIGIAVSPKMPGEHSPVSASSQQSFSRLLPTAPAAVLWPAPLDVEATRERRRYTQRPVSDVTEFDDEPETRRQEPERILVNNQPFILEKPPLAKRPRGPPPNLRLPALPESPPKAAGQTARIPLTPTYDNGNVDLSSPRRNFQSPTSQPPLPVAEHKLPPSSMYANRSVLRKKPPARLPLRVINTPLGEPLMQPRNPPLPPQLAPHPPAGRRLMTVGRDLERQSSVSSIYTEIEEDTTPPEEANKQLGLRANPPTPSVIPPDIRGVSPAQESPIKDLRYPQIPRSAAISRQAERPAQLRASLNPAPASAFVPVAAPPLRPTRDQLVHAELSFMQTDTTSSDGYLSDEIIEFPIPPSSKTHRPSITKLRSNPSSGNRGSPMQDSGQSLNGTLITNTSNVNVVVPQPSPSSKARLTPSKSSSGDLYLTVEI</sequence>
<evidence type="ECO:0000313" key="4">
    <source>
        <dbReference type="Proteomes" id="UP000019471"/>
    </source>
</evidence>
<feature type="region of interest" description="Disordered" evidence="1">
    <location>
        <begin position="243"/>
        <end position="351"/>
    </location>
</feature>
<comment type="caution">
    <text evidence="3">The sequence shown here is derived from an EMBL/GenBank/DDBJ whole genome shotgun (WGS) entry which is preliminary data.</text>
</comment>
<dbReference type="STRING" id="1182543.W9WXM8"/>
<name>W9WXM8_9EURO</name>
<feature type="transmembrane region" description="Helical" evidence="2">
    <location>
        <begin position="90"/>
        <end position="114"/>
    </location>
</feature>
<feature type="compositionally biased region" description="Low complexity" evidence="1">
    <location>
        <begin position="585"/>
        <end position="601"/>
    </location>
</feature>
<keyword evidence="2" id="KW-0812">Transmembrane</keyword>
<dbReference type="Proteomes" id="UP000019471">
    <property type="component" value="Unassembled WGS sequence"/>
</dbReference>
<dbReference type="eggNOG" id="ENOG502S2Z9">
    <property type="taxonomic scope" value="Eukaryota"/>
</dbReference>
<dbReference type="RefSeq" id="XP_007746201.1">
    <property type="nucleotide sequence ID" value="XM_007748011.1"/>
</dbReference>
<feature type="compositionally biased region" description="Polar residues" evidence="1">
    <location>
        <begin position="54"/>
        <end position="64"/>
    </location>
</feature>
<dbReference type="AlphaFoldDB" id="W9WXM8"/>
<feature type="compositionally biased region" description="Polar residues" evidence="1">
    <location>
        <begin position="319"/>
        <end position="338"/>
    </location>
</feature>
<reference evidence="3 4" key="1">
    <citation type="submission" date="2013-03" db="EMBL/GenBank/DDBJ databases">
        <title>The Genome Sequence of Cladophialophora psammophila CBS 110553.</title>
        <authorList>
            <consortium name="The Broad Institute Genomics Platform"/>
            <person name="Cuomo C."/>
            <person name="de Hoog S."/>
            <person name="Gorbushina A."/>
            <person name="Walker B."/>
            <person name="Young S.K."/>
            <person name="Zeng Q."/>
            <person name="Gargeya S."/>
            <person name="Fitzgerald M."/>
            <person name="Haas B."/>
            <person name="Abouelleil A."/>
            <person name="Allen A.W."/>
            <person name="Alvarado L."/>
            <person name="Arachchi H.M."/>
            <person name="Berlin A.M."/>
            <person name="Chapman S.B."/>
            <person name="Gainer-Dewar J."/>
            <person name="Goldberg J."/>
            <person name="Griggs A."/>
            <person name="Gujja S."/>
            <person name="Hansen M."/>
            <person name="Howarth C."/>
            <person name="Imamovic A."/>
            <person name="Ireland A."/>
            <person name="Larimer J."/>
            <person name="McCowan C."/>
            <person name="Murphy C."/>
            <person name="Pearson M."/>
            <person name="Poon T.W."/>
            <person name="Priest M."/>
            <person name="Roberts A."/>
            <person name="Saif S."/>
            <person name="Shea T."/>
            <person name="Sisk P."/>
            <person name="Sykes S."/>
            <person name="Wortman J."/>
            <person name="Nusbaum C."/>
            <person name="Birren B."/>
        </authorList>
    </citation>
    <scope>NUCLEOTIDE SEQUENCE [LARGE SCALE GENOMIC DNA]</scope>
    <source>
        <strain evidence="3 4">CBS 110553</strain>
    </source>
</reference>
<feature type="region of interest" description="Disordered" evidence="1">
    <location>
        <begin position="414"/>
        <end position="464"/>
    </location>
</feature>
<dbReference type="EMBL" id="AMGX01000011">
    <property type="protein sequence ID" value="EXJ69386.1"/>
    <property type="molecule type" value="Genomic_DNA"/>
</dbReference>
<accession>W9WXM8</accession>
<keyword evidence="4" id="KW-1185">Reference proteome</keyword>
<dbReference type="HOGENOM" id="CLU_022544_0_0_1"/>
<evidence type="ECO:0000256" key="2">
    <source>
        <dbReference type="SAM" id="Phobius"/>
    </source>
</evidence>
<dbReference type="OrthoDB" id="3946741at2759"/>
<keyword evidence="2" id="KW-0472">Membrane</keyword>
<feature type="region of interest" description="Disordered" evidence="1">
    <location>
        <begin position="34"/>
        <end position="83"/>
    </location>
</feature>
<feature type="compositionally biased region" description="Polar residues" evidence="1">
    <location>
        <begin position="152"/>
        <end position="161"/>
    </location>
</feature>
<dbReference type="GeneID" id="19192128"/>
<feature type="compositionally biased region" description="Low complexity" evidence="1">
    <location>
        <begin position="34"/>
        <end position="53"/>
    </location>
</feature>
<gene>
    <name evidence="3" type="ORF">A1O5_07422</name>
</gene>